<dbReference type="OrthoDB" id="9787476at2"/>
<dbReference type="InterPro" id="IPR015797">
    <property type="entry name" value="NUDIX_hydrolase-like_dom_sf"/>
</dbReference>
<name>A0A0F4XVS4_9PSED</name>
<evidence type="ECO:0000313" key="3">
    <source>
        <dbReference type="EMBL" id="KKA09931.1"/>
    </source>
</evidence>
<dbReference type="InterPro" id="IPR040618">
    <property type="entry name" value="Pre-Nudix"/>
</dbReference>
<evidence type="ECO:0000313" key="4">
    <source>
        <dbReference type="Proteomes" id="UP000033662"/>
    </source>
</evidence>
<dbReference type="PANTHER" id="PTHR13994">
    <property type="entry name" value="NUDIX HYDROLASE RELATED"/>
    <property type="match status" value="1"/>
</dbReference>
<dbReference type="PATRIC" id="fig|132476.4.peg.185"/>
<dbReference type="InterPro" id="IPR020476">
    <property type="entry name" value="Nudix_hydrolase"/>
</dbReference>
<dbReference type="AlphaFoldDB" id="A0A0F4XVS4"/>
<dbReference type="InterPro" id="IPR000086">
    <property type="entry name" value="NUDIX_hydrolase_dom"/>
</dbReference>
<gene>
    <name evidence="3" type="ORF">VP02_00845</name>
</gene>
<feature type="domain" description="Nudix hydrolase" evidence="2">
    <location>
        <begin position="91"/>
        <end position="218"/>
    </location>
</feature>
<dbReference type="GO" id="GO:0047631">
    <property type="term" value="F:ADP-ribose diphosphatase activity"/>
    <property type="evidence" value="ECO:0007669"/>
    <property type="project" value="TreeGrafter"/>
</dbReference>
<evidence type="ECO:0000259" key="2">
    <source>
        <dbReference type="PROSITE" id="PS51462"/>
    </source>
</evidence>
<dbReference type="Pfam" id="PF00293">
    <property type="entry name" value="NUDIX"/>
    <property type="match status" value="1"/>
</dbReference>
<reference evidence="3 4" key="1">
    <citation type="submission" date="2015-03" db="EMBL/GenBank/DDBJ databases">
        <title>Pseudomonas fluorescens 1855-344 Genome sequencing and assembly.</title>
        <authorList>
            <person name="Eng W.W.H."/>
            <person name="Gan H.M."/>
            <person name="Savka M.A."/>
        </authorList>
    </citation>
    <scope>NUCLEOTIDE SEQUENCE [LARGE SCALE GENOMIC DNA]</scope>
    <source>
        <strain evidence="3 4">1855-344</strain>
    </source>
</reference>
<dbReference type="GO" id="GO:0051287">
    <property type="term" value="F:NAD binding"/>
    <property type="evidence" value="ECO:0007669"/>
    <property type="project" value="TreeGrafter"/>
</dbReference>
<accession>A0A0F4XVS4</accession>
<protein>
    <submittedName>
        <fullName evidence="3">DNA mismatch repair protein MutT</fullName>
    </submittedName>
</protein>
<dbReference type="Gene3D" id="3.90.79.10">
    <property type="entry name" value="Nucleoside Triphosphate Pyrophosphohydrolase"/>
    <property type="match status" value="1"/>
</dbReference>
<comment type="caution">
    <text evidence="3">The sequence shown here is derived from an EMBL/GenBank/DDBJ whole genome shotgun (WGS) entry which is preliminary data.</text>
</comment>
<dbReference type="PANTHER" id="PTHR13994:SF13">
    <property type="entry name" value="FI03680P"/>
    <property type="match status" value="1"/>
</dbReference>
<sequence length="256" mass="29068">MRFELDRFNGVIIDPASLPKTTEELKNDIETLLTYLETNRKSLSWVSLPITRSECVPLFVSAGFTFHSCLREELTLVRQPSEVTFVPFIPTHTIGASAIVLNELNEILLVKERGTTGFKLPGGYIEAGEKIQHSIQREIFEETGIKTLFESIVGFTTMHTHQLGKSNLHFICRMKPLTQAINILDIEEIENARWIPLSSYISEPCNSLTDRQLISTVAYCTGLVTTDFTGNIEPHKRDEIYISQRLMSFEDQGQTR</sequence>
<dbReference type="PROSITE" id="PS51462">
    <property type="entry name" value="NUDIX"/>
    <property type="match status" value="1"/>
</dbReference>
<dbReference type="Pfam" id="PF18290">
    <property type="entry name" value="Nudix_hydro"/>
    <property type="match status" value="1"/>
</dbReference>
<evidence type="ECO:0000256" key="1">
    <source>
        <dbReference type="ARBA" id="ARBA00022801"/>
    </source>
</evidence>
<dbReference type="InterPro" id="IPR003293">
    <property type="entry name" value="Nudix_hydrolase6-like"/>
</dbReference>
<dbReference type="EMBL" id="JZXC01000001">
    <property type="protein sequence ID" value="KKA09931.1"/>
    <property type="molecule type" value="Genomic_DNA"/>
</dbReference>
<dbReference type="PRINTS" id="PR00502">
    <property type="entry name" value="NUDIXFAMILY"/>
</dbReference>
<dbReference type="SUPFAM" id="SSF55811">
    <property type="entry name" value="Nudix"/>
    <property type="match status" value="1"/>
</dbReference>
<proteinExistence type="predicted"/>
<dbReference type="CDD" id="cd04670">
    <property type="entry name" value="NUDIX_ASFGF2_Nudt6"/>
    <property type="match status" value="1"/>
</dbReference>
<dbReference type="Proteomes" id="UP000033662">
    <property type="component" value="Unassembled WGS sequence"/>
</dbReference>
<dbReference type="GO" id="GO:0035529">
    <property type="term" value="F:NADH pyrophosphatase activity"/>
    <property type="evidence" value="ECO:0007669"/>
    <property type="project" value="TreeGrafter"/>
</dbReference>
<organism evidence="3 4">
    <name type="scientific">Pseudomonas kilonensis</name>
    <dbReference type="NCBI Taxonomy" id="132476"/>
    <lineage>
        <taxon>Bacteria</taxon>
        <taxon>Pseudomonadati</taxon>
        <taxon>Pseudomonadota</taxon>
        <taxon>Gammaproteobacteria</taxon>
        <taxon>Pseudomonadales</taxon>
        <taxon>Pseudomonadaceae</taxon>
        <taxon>Pseudomonas</taxon>
    </lineage>
</organism>
<keyword evidence="1" id="KW-0378">Hydrolase</keyword>
<dbReference type="Gene3D" id="3.40.630.30">
    <property type="match status" value="1"/>
</dbReference>